<dbReference type="InterPro" id="IPR003111">
    <property type="entry name" value="Lon_prtase_N"/>
</dbReference>
<dbReference type="SMART" id="SM00464">
    <property type="entry name" value="LON"/>
    <property type="match status" value="1"/>
</dbReference>
<keyword evidence="3" id="KW-1185">Reference proteome</keyword>
<dbReference type="GO" id="GO:0006508">
    <property type="term" value="P:proteolysis"/>
    <property type="evidence" value="ECO:0007669"/>
    <property type="project" value="UniProtKB-KW"/>
</dbReference>
<dbReference type="PANTHER" id="PTHR46732:SF8">
    <property type="entry name" value="ATP-DEPENDENT PROTEASE LA (LON) DOMAIN PROTEIN"/>
    <property type="match status" value="1"/>
</dbReference>
<keyword evidence="2" id="KW-0645">Protease</keyword>
<dbReference type="PANTHER" id="PTHR46732">
    <property type="entry name" value="ATP-DEPENDENT PROTEASE LA (LON) DOMAIN PROTEIN"/>
    <property type="match status" value="1"/>
</dbReference>
<dbReference type="PROSITE" id="PS51787">
    <property type="entry name" value="LON_N"/>
    <property type="match status" value="1"/>
</dbReference>
<proteinExistence type="predicted"/>
<dbReference type="SUPFAM" id="SSF88697">
    <property type="entry name" value="PUA domain-like"/>
    <property type="match status" value="1"/>
</dbReference>
<sequence>MGKTRTLPDELPLFPLGGTILLPGERLPLNVFEPRYLNMLDDVRSGDGFIGIIQVRPGGTPDRPALAGVGTAGRLDHFEETDDGRYLIALTGVCRFVLTGEVKARTPYRVARADYGPFFMDIEPRREVEADRSRLIRMLQAWFQSEHVAADWESVAEAPLVTVVDQLSMSAPFGALDRQRLLEAADSTARLGEMEAILAERLAGGAGGPVQ</sequence>
<dbReference type="RefSeq" id="WP_271188142.1">
    <property type="nucleotide sequence ID" value="NZ_BSFE01000014.1"/>
</dbReference>
<evidence type="ECO:0000259" key="1">
    <source>
        <dbReference type="PROSITE" id="PS51787"/>
    </source>
</evidence>
<evidence type="ECO:0000313" key="3">
    <source>
        <dbReference type="Proteomes" id="UP001143486"/>
    </source>
</evidence>
<organism evidence="2 3">
    <name type="scientific">Maricaulis virginensis</name>
    <dbReference type="NCBI Taxonomy" id="144022"/>
    <lineage>
        <taxon>Bacteria</taxon>
        <taxon>Pseudomonadati</taxon>
        <taxon>Pseudomonadota</taxon>
        <taxon>Alphaproteobacteria</taxon>
        <taxon>Maricaulales</taxon>
        <taxon>Maricaulaceae</taxon>
        <taxon>Maricaulis</taxon>
    </lineage>
</organism>
<feature type="domain" description="Lon N-terminal" evidence="1">
    <location>
        <begin position="11"/>
        <end position="202"/>
    </location>
</feature>
<gene>
    <name evidence="2" type="ORF">GCM10017621_33110</name>
</gene>
<dbReference type="GO" id="GO:0008233">
    <property type="term" value="F:peptidase activity"/>
    <property type="evidence" value="ECO:0007669"/>
    <property type="project" value="UniProtKB-KW"/>
</dbReference>
<keyword evidence="2" id="KW-0378">Hydrolase</keyword>
<dbReference type="Pfam" id="PF02190">
    <property type="entry name" value="LON_substr_bdg"/>
    <property type="match status" value="1"/>
</dbReference>
<evidence type="ECO:0000313" key="2">
    <source>
        <dbReference type="EMBL" id="GLK53803.1"/>
    </source>
</evidence>
<dbReference type="Gene3D" id="2.30.130.40">
    <property type="entry name" value="LON domain-like"/>
    <property type="match status" value="1"/>
</dbReference>
<comment type="caution">
    <text evidence="2">The sequence shown here is derived from an EMBL/GenBank/DDBJ whole genome shotgun (WGS) entry which is preliminary data.</text>
</comment>
<name>A0A9W6MQ14_9PROT</name>
<reference evidence="2" key="1">
    <citation type="journal article" date="2014" name="Int. J. Syst. Evol. Microbiol.">
        <title>Complete genome sequence of Corynebacterium casei LMG S-19264T (=DSM 44701T), isolated from a smear-ripened cheese.</title>
        <authorList>
            <consortium name="US DOE Joint Genome Institute (JGI-PGF)"/>
            <person name="Walter F."/>
            <person name="Albersmeier A."/>
            <person name="Kalinowski J."/>
            <person name="Ruckert C."/>
        </authorList>
    </citation>
    <scope>NUCLEOTIDE SEQUENCE</scope>
    <source>
        <strain evidence="2">VKM B-1513</strain>
    </source>
</reference>
<reference evidence="2" key="2">
    <citation type="submission" date="2023-01" db="EMBL/GenBank/DDBJ databases">
        <authorList>
            <person name="Sun Q."/>
            <person name="Evtushenko L."/>
        </authorList>
    </citation>
    <scope>NUCLEOTIDE SEQUENCE</scope>
    <source>
        <strain evidence="2">VKM B-1513</strain>
    </source>
</reference>
<dbReference type="InterPro" id="IPR046336">
    <property type="entry name" value="Lon_prtase_N_sf"/>
</dbReference>
<accession>A0A9W6MQ14</accession>
<dbReference type="InterPro" id="IPR015947">
    <property type="entry name" value="PUA-like_sf"/>
</dbReference>
<protein>
    <submittedName>
        <fullName evidence="2">ATP-dependent protease</fullName>
    </submittedName>
</protein>
<dbReference type="AlphaFoldDB" id="A0A9W6MQ14"/>
<dbReference type="EMBL" id="BSFE01000014">
    <property type="protein sequence ID" value="GLK53803.1"/>
    <property type="molecule type" value="Genomic_DNA"/>
</dbReference>
<dbReference type="Proteomes" id="UP001143486">
    <property type="component" value="Unassembled WGS sequence"/>
</dbReference>